<dbReference type="PATRIC" id="fig|1653479.3.peg.690"/>
<feature type="region of interest" description="Disordered" evidence="1">
    <location>
        <begin position="1"/>
        <end position="28"/>
    </location>
</feature>
<dbReference type="AlphaFoldDB" id="A0A143QGE7"/>
<keyword evidence="3" id="KW-1185">Reference proteome</keyword>
<gene>
    <name evidence="2" type="ORF">A3Q41_00676</name>
</gene>
<sequence>MKLQSIMRRTSSDLPLLKTARMSGSPRTWPAEKLERLLTPQEIDLIRRGRI</sequence>
<name>A0A143QGE7_RHOFA</name>
<protein>
    <submittedName>
        <fullName evidence="2">Uncharacterized protein</fullName>
    </submittedName>
</protein>
<reference evidence="2 3" key="1">
    <citation type="journal article" date="2016" name="Genome Announc.">
        <title>Complete Genome and Plasmid Sequences for Rhodococcus fascians D188 and Draft Sequences for Rhodococcus Isolates PBTS 1 and PBTS 2.</title>
        <authorList>
            <person name="Stamler R.A."/>
            <person name="Vereecke D."/>
            <person name="Zhang Y."/>
            <person name="Schilkey F."/>
            <person name="Devitt N."/>
            <person name="Randall J.J."/>
        </authorList>
    </citation>
    <scope>NUCLEOTIDE SEQUENCE [LARGE SCALE GENOMIC DNA]</scope>
    <source>
        <strain evidence="2 3">PBTS2</strain>
    </source>
</reference>
<dbReference type="EMBL" id="CP015220">
    <property type="protein sequence ID" value="AMY21994.1"/>
    <property type="molecule type" value="Genomic_DNA"/>
</dbReference>
<proteinExistence type="predicted"/>
<organism evidence="2 3">
    <name type="scientific">Rhodococcoides fascians</name>
    <name type="common">Rhodococcus fascians</name>
    <dbReference type="NCBI Taxonomy" id="1828"/>
    <lineage>
        <taxon>Bacteria</taxon>
        <taxon>Bacillati</taxon>
        <taxon>Actinomycetota</taxon>
        <taxon>Actinomycetes</taxon>
        <taxon>Mycobacteriales</taxon>
        <taxon>Nocardiaceae</taxon>
        <taxon>Rhodococcoides</taxon>
    </lineage>
</organism>
<dbReference type="KEGG" id="rhs:A3Q41_00676"/>
<accession>A0A143QGE7</accession>
<dbReference type="Proteomes" id="UP000076038">
    <property type="component" value="Chromosome"/>
</dbReference>
<reference evidence="3" key="2">
    <citation type="submission" date="2016-04" db="EMBL/GenBank/DDBJ databases">
        <title>Complete Genome and Plasmid Sequences for Rhodococcus fascians D188 and Draft Sequences for Rhodococcus spp. Isolates PBTS 1 and PBTS 2.</title>
        <authorList>
            <person name="Stamer R."/>
            <person name="Vereecke D."/>
            <person name="Zhang Y."/>
            <person name="Schilkey F."/>
            <person name="Devitt N."/>
            <person name="Randall J."/>
        </authorList>
    </citation>
    <scope>NUCLEOTIDE SEQUENCE [LARGE SCALE GENOMIC DNA]</scope>
    <source>
        <strain evidence="3">PBTS2</strain>
    </source>
</reference>
<evidence type="ECO:0000313" key="3">
    <source>
        <dbReference type="Proteomes" id="UP000076038"/>
    </source>
</evidence>
<evidence type="ECO:0000256" key="1">
    <source>
        <dbReference type="SAM" id="MobiDB-lite"/>
    </source>
</evidence>
<evidence type="ECO:0000313" key="2">
    <source>
        <dbReference type="EMBL" id="AMY21994.1"/>
    </source>
</evidence>